<evidence type="ECO:0008006" key="9">
    <source>
        <dbReference type="Google" id="ProtNLM"/>
    </source>
</evidence>
<evidence type="ECO:0000313" key="7">
    <source>
        <dbReference type="EMBL" id="OPX54141.1"/>
    </source>
</evidence>
<evidence type="ECO:0000256" key="1">
    <source>
        <dbReference type="ARBA" id="ARBA00004141"/>
    </source>
</evidence>
<dbReference type="GO" id="GO:0016020">
    <property type="term" value="C:membrane"/>
    <property type="evidence" value="ECO:0007669"/>
    <property type="project" value="UniProtKB-SubCell"/>
</dbReference>
<gene>
    <name evidence="7" type="ORF">BTE48_15765</name>
</gene>
<feature type="transmembrane region" description="Helical" evidence="6">
    <location>
        <begin position="116"/>
        <end position="136"/>
    </location>
</feature>
<evidence type="ECO:0000256" key="6">
    <source>
        <dbReference type="SAM" id="Phobius"/>
    </source>
</evidence>
<dbReference type="PANTHER" id="PTHR43461">
    <property type="entry name" value="TRANSMEMBRANE PROTEIN 256"/>
    <property type="match status" value="1"/>
</dbReference>
<dbReference type="Pfam" id="PF04241">
    <property type="entry name" value="DUF423"/>
    <property type="match status" value="1"/>
</dbReference>
<dbReference type="PANTHER" id="PTHR43461:SF1">
    <property type="entry name" value="TRANSMEMBRANE PROTEIN 256"/>
    <property type="match status" value="1"/>
</dbReference>
<comment type="subcellular location">
    <subcellularLocation>
        <location evidence="1">Membrane</location>
        <topology evidence="1">Multi-pass membrane protein</topology>
    </subcellularLocation>
</comment>
<dbReference type="AlphaFoldDB" id="A0A1V4T0M3"/>
<evidence type="ECO:0000256" key="4">
    <source>
        <dbReference type="ARBA" id="ARBA00022989"/>
    </source>
</evidence>
<keyword evidence="8" id="KW-1185">Reference proteome</keyword>
<feature type="transmembrane region" description="Helical" evidence="6">
    <location>
        <begin position="20"/>
        <end position="40"/>
    </location>
</feature>
<sequence>MRNAVNSSTPITPALNAVPLMLWCFVALTGASSVLLEAYFSHGLSAEVSAQVLKSLETAASYQRFNSLVMVVALLLAARSTRRWRYLPASCFALAILSFSGGIYAKHLLDIATGSLTPTGGVLMALGWLLLARLGWLSGAEWSKSR</sequence>
<evidence type="ECO:0000256" key="5">
    <source>
        <dbReference type="ARBA" id="ARBA00023136"/>
    </source>
</evidence>
<feature type="transmembrane region" description="Helical" evidence="6">
    <location>
        <begin position="85"/>
        <end position="104"/>
    </location>
</feature>
<accession>A0A1V4T0M3</accession>
<reference evidence="7 8" key="1">
    <citation type="submission" date="2017-01" db="EMBL/GenBank/DDBJ databases">
        <title>Genome Sequencing of a Marine Spirillum, Oceanospirillum multiglobuliferum ATCC 33336, from Japan.</title>
        <authorList>
            <person name="Carney J.G."/>
            <person name="Trachtenberg A.M."/>
            <person name="Rheaume B.A."/>
            <person name="Linnane J.D."/>
            <person name="Pitts N.L."/>
            <person name="Mykles D.L."/>
            <person name="Maclea K.S."/>
        </authorList>
    </citation>
    <scope>NUCLEOTIDE SEQUENCE [LARGE SCALE GENOMIC DNA]</scope>
    <source>
        <strain evidence="7 8">ATCC 33336</strain>
    </source>
</reference>
<dbReference type="InterPro" id="IPR006696">
    <property type="entry name" value="DUF423"/>
</dbReference>
<organism evidence="7 8">
    <name type="scientific">Oceanospirillum multiglobuliferum</name>
    <dbReference type="NCBI Taxonomy" id="64969"/>
    <lineage>
        <taxon>Bacteria</taxon>
        <taxon>Pseudomonadati</taxon>
        <taxon>Pseudomonadota</taxon>
        <taxon>Gammaproteobacteria</taxon>
        <taxon>Oceanospirillales</taxon>
        <taxon>Oceanospirillaceae</taxon>
        <taxon>Oceanospirillum</taxon>
    </lineage>
</organism>
<dbReference type="EMBL" id="MTSM01000037">
    <property type="protein sequence ID" value="OPX54141.1"/>
    <property type="molecule type" value="Genomic_DNA"/>
</dbReference>
<name>A0A1V4T0M3_9GAMM</name>
<feature type="transmembrane region" description="Helical" evidence="6">
    <location>
        <begin position="60"/>
        <end position="78"/>
    </location>
</feature>
<evidence type="ECO:0000313" key="8">
    <source>
        <dbReference type="Proteomes" id="UP000191418"/>
    </source>
</evidence>
<proteinExistence type="inferred from homology"/>
<dbReference type="Proteomes" id="UP000191418">
    <property type="component" value="Unassembled WGS sequence"/>
</dbReference>
<keyword evidence="4 6" id="KW-1133">Transmembrane helix</keyword>
<comment type="similarity">
    <text evidence="2">Belongs to the UPF0382 family.</text>
</comment>
<dbReference type="STRING" id="64969.SAMN02745127_03104"/>
<comment type="caution">
    <text evidence="7">The sequence shown here is derived from an EMBL/GenBank/DDBJ whole genome shotgun (WGS) entry which is preliminary data.</text>
</comment>
<keyword evidence="5 6" id="KW-0472">Membrane</keyword>
<evidence type="ECO:0000256" key="2">
    <source>
        <dbReference type="ARBA" id="ARBA00009694"/>
    </source>
</evidence>
<protein>
    <recommendedName>
        <fullName evidence="9">DUF423 domain-containing protein</fullName>
    </recommendedName>
</protein>
<evidence type="ECO:0000256" key="3">
    <source>
        <dbReference type="ARBA" id="ARBA00022692"/>
    </source>
</evidence>
<keyword evidence="3 6" id="KW-0812">Transmembrane</keyword>